<sequence length="216" mass="23863">MITAWTIFEIMGIVAFAVSGALTGIQKRLDVFGVLVLAITTAIGGGILRDVVIGNTPPLTFRDPTFFIISSLVTLVVFFTYRWLEQYKNTIQVFDAIGLGAFTATSAKLALQHNLDSLFIVTTISVITGIGGSVIRDVIVKEIPYVFRQEVYAITTIMGAMTFYYSQMYLDGPLPLYLSFLITTGLRLCCIKYGWNFPVLGAAEKTIPIEQEPEHE</sequence>
<organism evidence="9 10">
    <name type="scientific">Propionispora vibrioides</name>
    <dbReference type="NCBI Taxonomy" id="112903"/>
    <lineage>
        <taxon>Bacteria</taxon>
        <taxon>Bacillati</taxon>
        <taxon>Bacillota</taxon>
        <taxon>Negativicutes</taxon>
        <taxon>Selenomonadales</taxon>
        <taxon>Sporomusaceae</taxon>
        <taxon>Propionispora</taxon>
    </lineage>
</organism>
<keyword evidence="5 7" id="KW-1133">Transmembrane helix</keyword>
<dbReference type="Proteomes" id="UP000198847">
    <property type="component" value="Unassembled WGS sequence"/>
</dbReference>
<keyword evidence="6 7" id="KW-0472">Membrane</keyword>
<feature type="domain" description="Glycine transporter" evidence="8">
    <location>
        <begin position="93"/>
        <end position="165"/>
    </location>
</feature>
<dbReference type="EMBL" id="FODY01000023">
    <property type="protein sequence ID" value="SEP38600.1"/>
    <property type="molecule type" value="Genomic_DNA"/>
</dbReference>
<evidence type="ECO:0000256" key="2">
    <source>
        <dbReference type="ARBA" id="ARBA00008193"/>
    </source>
</evidence>
<dbReference type="InterPro" id="IPR005115">
    <property type="entry name" value="Gly_transporter"/>
</dbReference>
<evidence type="ECO:0000259" key="8">
    <source>
        <dbReference type="Pfam" id="PF03458"/>
    </source>
</evidence>
<reference evidence="9 10" key="1">
    <citation type="submission" date="2016-10" db="EMBL/GenBank/DDBJ databases">
        <authorList>
            <person name="de Groot N.N."/>
        </authorList>
    </citation>
    <scope>NUCLEOTIDE SEQUENCE [LARGE SCALE GENOMIC DNA]</scope>
    <source>
        <strain evidence="9 10">DSM 13305</strain>
    </source>
</reference>
<feature type="transmembrane region" description="Helical" evidence="7">
    <location>
        <begin position="64"/>
        <end position="81"/>
    </location>
</feature>
<keyword evidence="4 7" id="KW-0812">Transmembrane</keyword>
<dbReference type="RefSeq" id="WP_245732534.1">
    <property type="nucleotide sequence ID" value="NZ_FODY01000023.1"/>
</dbReference>
<dbReference type="PANTHER" id="PTHR30506:SF3">
    <property type="entry name" value="UPF0126 INNER MEMBRANE PROTEIN YADS-RELATED"/>
    <property type="match status" value="1"/>
</dbReference>
<accession>A0A1H8XF70</accession>
<keyword evidence="10" id="KW-1185">Reference proteome</keyword>
<dbReference type="Pfam" id="PF03458">
    <property type="entry name" value="Gly_transporter"/>
    <property type="match status" value="2"/>
</dbReference>
<gene>
    <name evidence="9" type="ORF">SAMN04490178_12334</name>
</gene>
<keyword evidence="3" id="KW-1003">Cell membrane</keyword>
<feature type="transmembrane region" description="Helical" evidence="7">
    <location>
        <begin position="32"/>
        <end position="52"/>
    </location>
</feature>
<proteinExistence type="inferred from homology"/>
<evidence type="ECO:0000256" key="5">
    <source>
        <dbReference type="ARBA" id="ARBA00022989"/>
    </source>
</evidence>
<feature type="transmembrane region" description="Helical" evidence="7">
    <location>
        <begin position="117"/>
        <end position="139"/>
    </location>
</feature>
<dbReference type="GO" id="GO:0005886">
    <property type="term" value="C:plasma membrane"/>
    <property type="evidence" value="ECO:0007669"/>
    <property type="project" value="UniProtKB-SubCell"/>
</dbReference>
<dbReference type="PANTHER" id="PTHR30506">
    <property type="entry name" value="INNER MEMBRANE PROTEIN"/>
    <property type="match status" value="1"/>
</dbReference>
<protein>
    <submittedName>
        <fullName evidence="9">Uncharacterized membrane protein YeiH</fullName>
    </submittedName>
</protein>
<evidence type="ECO:0000256" key="3">
    <source>
        <dbReference type="ARBA" id="ARBA00022475"/>
    </source>
</evidence>
<evidence type="ECO:0000256" key="1">
    <source>
        <dbReference type="ARBA" id="ARBA00004651"/>
    </source>
</evidence>
<evidence type="ECO:0000256" key="4">
    <source>
        <dbReference type="ARBA" id="ARBA00022692"/>
    </source>
</evidence>
<name>A0A1H8XF70_9FIRM</name>
<evidence type="ECO:0000256" key="6">
    <source>
        <dbReference type="ARBA" id="ARBA00023136"/>
    </source>
</evidence>
<evidence type="ECO:0000313" key="9">
    <source>
        <dbReference type="EMBL" id="SEP38600.1"/>
    </source>
</evidence>
<dbReference type="AlphaFoldDB" id="A0A1H8XF70"/>
<evidence type="ECO:0000313" key="10">
    <source>
        <dbReference type="Proteomes" id="UP000198847"/>
    </source>
</evidence>
<comment type="similarity">
    <text evidence="2">Belongs to the UPF0126 family.</text>
</comment>
<evidence type="ECO:0000256" key="7">
    <source>
        <dbReference type="SAM" id="Phobius"/>
    </source>
</evidence>
<feature type="domain" description="Glycine transporter" evidence="8">
    <location>
        <begin position="7"/>
        <end position="81"/>
    </location>
</feature>
<feature type="transmembrane region" description="Helical" evidence="7">
    <location>
        <begin position="6"/>
        <end position="25"/>
    </location>
</feature>
<comment type="subcellular location">
    <subcellularLocation>
        <location evidence="1">Cell membrane</location>
        <topology evidence="1">Multi-pass membrane protein</topology>
    </subcellularLocation>
</comment>